<keyword evidence="3" id="KW-1185">Reference proteome</keyword>
<dbReference type="AlphaFoldDB" id="A0A6G1J4V5"/>
<reference evidence="2" key="1">
    <citation type="journal article" date="2020" name="Stud. Mycol.">
        <title>101 Dothideomycetes genomes: a test case for predicting lifestyles and emergence of pathogens.</title>
        <authorList>
            <person name="Haridas S."/>
            <person name="Albert R."/>
            <person name="Binder M."/>
            <person name="Bloem J."/>
            <person name="Labutti K."/>
            <person name="Salamov A."/>
            <person name="Andreopoulos B."/>
            <person name="Baker S."/>
            <person name="Barry K."/>
            <person name="Bills G."/>
            <person name="Bluhm B."/>
            <person name="Cannon C."/>
            <person name="Castanera R."/>
            <person name="Culley D."/>
            <person name="Daum C."/>
            <person name="Ezra D."/>
            <person name="Gonzalez J."/>
            <person name="Henrissat B."/>
            <person name="Kuo A."/>
            <person name="Liang C."/>
            <person name="Lipzen A."/>
            <person name="Lutzoni F."/>
            <person name="Magnuson J."/>
            <person name="Mondo S."/>
            <person name="Nolan M."/>
            <person name="Ohm R."/>
            <person name="Pangilinan J."/>
            <person name="Park H.-J."/>
            <person name="Ramirez L."/>
            <person name="Alfaro M."/>
            <person name="Sun H."/>
            <person name="Tritt A."/>
            <person name="Yoshinaga Y."/>
            <person name="Zwiers L.-H."/>
            <person name="Turgeon B."/>
            <person name="Goodwin S."/>
            <person name="Spatafora J."/>
            <person name="Crous P."/>
            <person name="Grigoriev I."/>
        </authorList>
    </citation>
    <scope>NUCLEOTIDE SEQUENCE</scope>
    <source>
        <strain evidence="2">CBS 122367</strain>
    </source>
</reference>
<evidence type="ECO:0000256" key="1">
    <source>
        <dbReference type="SAM" id="MobiDB-lite"/>
    </source>
</evidence>
<feature type="region of interest" description="Disordered" evidence="1">
    <location>
        <begin position="1"/>
        <end position="23"/>
    </location>
</feature>
<protein>
    <submittedName>
        <fullName evidence="2">Uncharacterized protein</fullName>
    </submittedName>
</protein>
<name>A0A6G1J4V5_9PLEO</name>
<organism evidence="2 3">
    <name type="scientific">Lentithecium fluviatile CBS 122367</name>
    <dbReference type="NCBI Taxonomy" id="1168545"/>
    <lineage>
        <taxon>Eukaryota</taxon>
        <taxon>Fungi</taxon>
        <taxon>Dikarya</taxon>
        <taxon>Ascomycota</taxon>
        <taxon>Pezizomycotina</taxon>
        <taxon>Dothideomycetes</taxon>
        <taxon>Pleosporomycetidae</taxon>
        <taxon>Pleosporales</taxon>
        <taxon>Massarineae</taxon>
        <taxon>Lentitheciaceae</taxon>
        <taxon>Lentithecium</taxon>
    </lineage>
</organism>
<feature type="compositionally biased region" description="Low complexity" evidence="1">
    <location>
        <begin position="1"/>
        <end position="12"/>
    </location>
</feature>
<gene>
    <name evidence="2" type="ORF">K458DRAFT_403471</name>
</gene>
<sequence>MSPPATSANMPAAAPPNPSGPQAAQFEALKSSLLDQHQTLLAQYKRFEALAALGLPERFAEREQFLENITNNHADYELTNMCPRTDNPIPHEDVGKFRLLERYLRLGIADKKQWPVPELPFEWIAYDSDMLQGSCLRVSARIAWLQSRMVSGEELYPEEGRYETLIEGMTDALRPPFSEAHMENLRAKLPDSQKWLLGFSVQPTLEWQEFLVLAGEMTIWTVTFPGKMPEFDDWGLEDGTEDAMKLED</sequence>
<evidence type="ECO:0000313" key="3">
    <source>
        <dbReference type="Proteomes" id="UP000799291"/>
    </source>
</evidence>
<dbReference type="EMBL" id="MU005579">
    <property type="protein sequence ID" value="KAF2685250.1"/>
    <property type="molecule type" value="Genomic_DNA"/>
</dbReference>
<proteinExistence type="predicted"/>
<evidence type="ECO:0000313" key="2">
    <source>
        <dbReference type="EMBL" id="KAF2685250.1"/>
    </source>
</evidence>
<dbReference type="Proteomes" id="UP000799291">
    <property type="component" value="Unassembled WGS sequence"/>
</dbReference>
<accession>A0A6G1J4V5</accession>